<dbReference type="AlphaFoldDB" id="A0A150X5S1"/>
<evidence type="ECO:0000313" key="3">
    <source>
        <dbReference type="Proteomes" id="UP000075606"/>
    </source>
</evidence>
<accession>A0A150X5S1</accession>
<dbReference type="EMBL" id="LRPC01000028">
    <property type="protein sequence ID" value="KYG74089.1"/>
    <property type="molecule type" value="Genomic_DNA"/>
</dbReference>
<organism evidence="2 3">
    <name type="scientific">Roseivirga spongicola</name>
    <dbReference type="NCBI Taxonomy" id="333140"/>
    <lineage>
        <taxon>Bacteria</taxon>
        <taxon>Pseudomonadati</taxon>
        <taxon>Bacteroidota</taxon>
        <taxon>Cytophagia</taxon>
        <taxon>Cytophagales</taxon>
        <taxon>Roseivirgaceae</taxon>
        <taxon>Roseivirga</taxon>
    </lineage>
</organism>
<proteinExistence type="predicted"/>
<keyword evidence="1" id="KW-0472">Membrane</keyword>
<comment type="caution">
    <text evidence="2">The sequence shown here is derived from an EMBL/GenBank/DDBJ whole genome shotgun (WGS) entry which is preliminary data.</text>
</comment>
<reference evidence="2 3" key="1">
    <citation type="submission" date="2016-01" db="EMBL/GenBank/DDBJ databases">
        <title>Genome sequencing of Roseivirga spongicola UST030701-084.</title>
        <authorList>
            <person name="Selvaratnam C."/>
            <person name="Thevarajoo S."/>
            <person name="Goh K.M."/>
            <person name="Ee R."/>
            <person name="Chan K.-G."/>
            <person name="Chong C.S."/>
        </authorList>
    </citation>
    <scope>NUCLEOTIDE SEQUENCE [LARGE SCALE GENOMIC DNA]</scope>
    <source>
        <strain evidence="2 3">UST030701-084</strain>
    </source>
</reference>
<dbReference type="Proteomes" id="UP000075606">
    <property type="component" value="Unassembled WGS sequence"/>
</dbReference>
<sequence>MGMELKIAIGRILIILFSIGVLVFSCEEQRPEIIGCWTNVYEEGQDVYKPCNMQAFAPGHFRQVYDFRSDGTVNYLVLHPADAHFMREAKWVYKKGDSQVYIIDSTTDQLLLKLSISIHSDDAISITEMSQ</sequence>
<keyword evidence="3" id="KW-1185">Reference proteome</keyword>
<protein>
    <recommendedName>
        <fullName evidence="4">Lipocalin-like domain-containing protein</fullName>
    </recommendedName>
</protein>
<gene>
    <name evidence="2" type="ORF">AWW68_15645</name>
</gene>
<keyword evidence="1" id="KW-0812">Transmembrane</keyword>
<feature type="transmembrane region" description="Helical" evidence="1">
    <location>
        <begin position="7"/>
        <end position="24"/>
    </location>
</feature>
<keyword evidence="1" id="KW-1133">Transmembrane helix</keyword>
<dbReference type="STRING" id="333140.AWW68_15645"/>
<evidence type="ECO:0000256" key="1">
    <source>
        <dbReference type="SAM" id="Phobius"/>
    </source>
</evidence>
<dbReference type="PROSITE" id="PS51257">
    <property type="entry name" value="PROKAR_LIPOPROTEIN"/>
    <property type="match status" value="1"/>
</dbReference>
<name>A0A150X5S1_9BACT</name>
<evidence type="ECO:0008006" key="4">
    <source>
        <dbReference type="Google" id="ProtNLM"/>
    </source>
</evidence>
<evidence type="ECO:0000313" key="2">
    <source>
        <dbReference type="EMBL" id="KYG74089.1"/>
    </source>
</evidence>